<evidence type="ECO:0000256" key="2">
    <source>
        <dbReference type="ARBA" id="ARBA00022630"/>
    </source>
</evidence>
<accession>A0A8H7WDK7</accession>
<keyword evidence="4" id="KW-0560">Oxidoreductase</keyword>
<dbReference type="PANTHER" id="PTHR43735">
    <property type="entry name" value="APOPTOSIS-INDUCING FACTOR 1"/>
    <property type="match status" value="1"/>
</dbReference>
<dbReference type="Gene3D" id="3.50.50.100">
    <property type="match status" value="1"/>
</dbReference>
<gene>
    <name evidence="6" type="ORF">IFR04_003952</name>
</gene>
<dbReference type="InterPro" id="IPR023753">
    <property type="entry name" value="FAD/NAD-binding_dom"/>
</dbReference>
<comment type="similarity">
    <text evidence="1">Belongs to the FAD-dependent oxidoreductase family.</text>
</comment>
<name>A0A8H7WDK7_9HELO</name>
<dbReference type="SUPFAM" id="SSF51905">
    <property type="entry name" value="FAD/NAD(P)-binding domain"/>
    <property type="match status" value="1"/>
</dbReference>
<dbReference type="Proteomes" id="UP000664132">
    <property type="component" value="Unassembled WGS sequence"/>
</dbReference>
<dbReference type="OrthoDB" id="202203at2759"/>
<dbReference type="GO" id="GO:0005737">
    <property type="term" value="C:cytoplasm"/>
    <property type="evidence" value="ECO:0007669"/>
    <property type="project" value="TreeGrafter"/>
</dbReference>
<sequence length="411" mass="44230">MAARKKIVILGGSYGGVSTTHYLLKHAIPHLPTGAYEIVLISKSSQAMCRPACPRAMISDEMFDQAKLFVSIAKQFEQYPKDNFTLIHGSATELDHEGRKVYVKLATGDLETIEFYALVIATGASTSSPLLGLNGDANELKAEWENFRKVLPTAKSIIISGGGPAGIEVAGELGEYLNGRPGWIGTQSAKAKVSITVYTAGSEILPILRPSIAKHAEDLLSRVGVAVIKNTRVKSVEAVDGGEVQANNKVVITLDDGKRIDADLYIPATGTKPNTGFINASLLTSDGRVDTNSSTLRVDKAGPRVYAVGDVSSAARPAVHLILEAIPVLYANIKRDLFLDSGAEKGSIGEDRVFKEDTRETQMVPIGKSKGVGAAMGYQLPSFLVWLIKGRDYWLWTTGGLWSGKQWAKEK</sequence>
<keyword evidence="3" id="KW-0274">FAD</keyword>
<evidence type="ECO:0000259" key="5">
    <source>
        <dbReference type="Pfam" id="PF07992"/>
    </source>
</evidence>
<evidence type="ECO:0000256" key="3">
    <source>
        <dbReference type="ARBA" id="ARBA00022827"/>
    </source>
</evidence>
<dbReference type="PRINTS" id="PR00368">
    <property type="entry name" value="FADPNR"/>
</dbReference>
<keyword evidence="7" id="KW-1185">Reference proteome</keyword>
<dbReference type="GO" id="GO:0004174">
    <property type="term" value="F:electron-transferring-flavoprotein dehydrogenase activity"/>
    <property type="evidence" value="ECO:0007669"/>
    <property type="project" value="TreeGrafter"/>
</dbReference>
<dbReference type="AlphaFoldDB" id="A0A8H7WDK7"/>
<evidence type="ECO:0000313" key="6">
    <source>
        <dbReference type="EMBL" id="KAG4422882.1"/>
    </source>
</evidence>
<evidence type="ECO:0000313" key="7">
    <source>
        <dbReference type="Proteomes" id="UP000664132"/>
    </source>
</evidence>
<proteinExistence type="inferred from homology"/>
<dbReference type="InterPro" id="IPR036188">
    <property type="entry name" value="FAD/NAD-bd_sf"/>
</dbReference>
<dbReference type="Pfam" id="PF07992">
    <property type="entry name" value="Pyr_redox_2"/>
    <property type="match status" value="1"/>
</dbReference>
<keyword evidence="2" id="KW-0285">Flavoprotein</keyword>
<comment type="caution">
    <text evidence="6">The sequence shown here is derived from an EMBL/GenBank/DDBJ whole genome shotgun (WGS) entry which is preliminary data.</text>
</comment>
<dbReference type="PRINTS" id="PR00411">
    <property type="entry name" value="PNDRDTASEI"/>
</dbReference>
<dbReference type="PANTHER" id="PTHR43735:SF3">
    <property type="entry name" value="FERROPTOSIS SUPPRESSOR PROTEIN 1"/>
    <property type="match status" value="1"/>
</dbReference>
<evidence type="ECO:0000256" key="4">
    <source>
        <dbReference type="ARBA" id="ARBA00023002"/>
    </source>
</evidence>
<evidence type="ECO:0000256" key="1">
    <source>
        <dbReference type="ARBA" id="ARBA00006442"/>
    </source>
</evidence>
<organism evidence="6 7">
    <name type="scientific">Cadophora malorum</name>
    <dbReference type="NCBI Taxonomy" id="108018"/>
    <lineage>
        <taxon>Eukaryota</taxon>
        <taxon>Fungi</taxon>
        <taxon>Dikarya</taxon>
        <taxon>Ascomycota</taxon>
        <taxon>Pezizomycotina</taxon>
        <taxon>Leotiomycetes</taxon>
        <taxon>Helotiales</taxon>
        <taxon>Ploettnerulaceae</taxon>
        <taxon>Cadophora</taxon>
    </lineage>
</organism>
<protein>
    <recommendedName>
        <fullName evidence="5">FAD/NAD(P)-binding domain-containing protein</fullName>
    </recommendedName>
</protein>
<dbReference type="GO" id="GO:0050660">
    <property type="term" value="F:flavin adenine dinucleotide binding"/>
    <property type="evidence" value="ECO:0007669"/>
    <property type="project" value="TreeGrafter"/>
</dbReference>
<dbReference type="EMBL" id="JAFJYH010000042">
    <property type="protein sequence ID" value="KAG4422882.1"/>
    <property type="molecule type" value="Genomic_DNA"/>
</dbReference>
<feature type="domain" description="FAD/NAD(P)-binding" evidence="5">
    <location>
        <begin position="6"/>
        <end position="312"/>
    </location>
</feature>
<reference evidence="6" key="1">
    <citation type="submission" date="2021-02" db="EMBL/GenBank/DDBJ databases">
        <title>Genome sequence Cadophora malorum strain M34.</title>
        <authorList>
            <person name="Stefanovic E."/>
            <person name="Vu D."/>
            <person name="Scully C."/>
            <person name="Dijksterhuis J."/>
            <person name="Roader J."/>
            <person name="Houbraken J."/>
        </authorList>
    </citation>
    <scope>NUCLEOTIDE SEQUENCE</scope>
    <source>
        <strain evidence="6">M34</strain>
    </source>
</reference>